<feature type="transmembrane region" description="Helical" evidence="1">
    <location>
        <begin position="355"/>
        <end position="379"/>
    </location>
</feature>
<evidence type="ECO:0000313" key="3">
    <source>
        <dbReference type="EMBL" id="NER31554.1"/>
    </source>
</evidence>
<protein>
    <submittedName>
        <fullName evidence="3">CHASE2 domain-containing protein</fullName>
    </submittedName>
</protein>
<feature type="transmembrane region" description="Helical" evidence="1">
    <location>
        <begin position="20"/>
        <end position="39"/>
    </location>
</feature>
<feature type="transmembrane region" description="Helical" evidence="1">
    <location>
        <begin position="331"/>
        <end position="348"/>
    </location>
</feature>
<dbReference type="Pfam" id="PF05226">
    <property type="entry name" value="CHASE2"/>
    <property type="match status" value="1"/>
</dbReference>
<organism evidence="3">
    <name type="scientific">Symploca sp. SIO1C4</name>
    <dbReference type="NCBI Taxonomy" id="2607765"/>
    <lineage>
        <taxon>Bacteria</taxon>
        <taxon>Bacillati</taxon>
        <taxon>Cyanobacteriota</taxon>
        <taxon>Cyanophyceae</taxon>
        <taxon>Coleofasciculales</taxon>
        <taxon>Coleofasciculaceae</taxon>
        <taxon>Symploca</taxon>
    </lineage>
</organism>
<name>A0A6B3NMV2_9CYAN</name>
<accession>A0A6B3NMV2</accession>
<dbReference type="InterPro" id="IPR007890">
    <property type="entry name" value="CHASE2"/>
</dbReference>
<gene>
    <name evidence="3" type="ORF">F6J89_29040</name>
</gene>
<feature type="non-terminal residue" evidence="3">
    <location>
        <position position="391"/>
    </location>
</feature>
<proteinExistence type="predicted"/>
<comment type="caution">
    <text evidence="3">The sequence shown here is derived from an EMBL/GenBank/DDBJ whole genome shotgun (WGS) entry which is preliminary data.</text>
</comment>
<keyword evidence="1" id="KW-1133">Transmembrane helix</keyword>
<feature type="domain" description="CHASE2" evidence="2">
    <location>
        <begin position="39"/>
        <end position="344"/>
    </location>
</feature>
<dbReference type="SMART" id="SM01080">
    <property type="entry name" value="CHASE2"/>
    <property type="match status" value="1"/>
</dbReference>
<dbReference type="AlphaFoldDB" id="A0A6B3NMV2"/>
<reference evidence="3" key="1">
    <citation type="submission" date="2019-11" db="EMBL/GenBank/DDBJ databases">
        <title>Genomic insights into an expanded diversity of filamentous marine cyanobacteria reveals the extraordinary biosynthetic potential of Moorea and Okeania.</title>
        <authorList>
            <person name="Ferreira Leao T."/>
            <person name="Wang M."/>
            <person name="Moss N."/>
            <person name="Da Silva R."/>
            <person name="Sanders J."/>
            <person name="Nurk S."/>
            <person name="Gurevich A."/>
            <person name="Humphrey G."/>
            <person name="Reher R."/>
            <person name="Zhu Q."/>
            <person name="Belda-Ferre P."/>
            <person name="Glukhov E."/>
            <person name="Rex R."/>
            <person name="Dorrestein P.C."/>
            <person name="Knight R."/>
            <person name="Pevzner P."/>
            <person name="Gerwick W.H."/>
            <person name="Gerwick L."/>
        </authorList>
    </citation>
    <scope>NUCLEOTIDE SEQUENCE</scope>
    <source>
        <strain evidence="3">SIO1C4</strain>
    </source>
</reference>
<dbReference type="EMBL" id="JAAHFQ010000856">
    <property type="protein sequence ID" value="NER31554.1"/>
    <property type="molecule type" value="Genomic_DNA"/>
</dbReference>
<evidence type="ECO:0000259" key="2">
    <source>
        <dbReference type="SMART" id="SM01080"/>
    </source>
</evidence>
<evidence type="ECO:0000256" key="1">
    <source>
        <dbReference type="SAM" id="Phobius"/>
    </source>
</evidence>
<keyword evidence="1" id="KW-0812">Transmembrane</keyword>
<sequence length="391" mass="43647">MFTTVISCKLKQFAQQKNPLLTSVGVTLSLFFLRFLGILQSSECAALDLLFRLRTPEVVDERIVIVGIDETDLKKVKQLPISDQVITKLLRTLDSYQPRAIGLDIYRFQSVAPGQEELLKAIQTIPNLIGIEQLEDNTNLGVPALPVLRQLQQVGFNNVVIDTDGRVRRSLLYWHADGKVYTSFALKLALAYLRPEGITAKPAAVNREYLQLGKSIFKDLKSFDGGYVRADTKGYQVLVNFRTPGSFQTISMTEVLQGKIPPALLRDRIVIIGSTAASFKDFFYTPYSNRLMTAAQPIFGVELQANFVSQILGSALDGRPLLKVWSELLEWLWIGGWSTLCAFLIWRVRTLKSAFGLLLLVGVSLFGSCYLAFVVGWWLPLIPPLLGLLSS</sequence>
<keyword evidence="1" id="KW-0472">Membrane</keyword>